<organism evidence="1 2">
    <name type="scientific">Tritrichomonas musculus</name>
    <dbReference type="NCBI Taxonomy" id="1915356"/>
    <lineage>
        <taxon>Eukaryota</taxon>
        <taxon>Metamonada</taxon>
        <taxon>Parabasalia</taxon>
        <taxon>Tritrichomonadida</taxon>
        <taxon>Tritrichomonadidae</taxon>
        <taxon>Tritrichomonas</taxon>
    </lineage>
</organism>
<gene>
    <name evidence="1" type="ORF">M9Y10_015715</name>
</gene>
<protein>
    <submittedName>
        <fullName evidence="1">Uncharacterized protein</fullName>
    </submittedName>
</protein>
<evidence type="ECO:0000313" key="1">
    <source>
        <dbReference type="EMBL" id="KAK8897750.1"/>
    </source>
</evidence>
<dbReference type="Gene3D" id="2.60.120.260">
    <property type="entry name" value="Galactose-binding domain-like"/>
    <property type="match status" value="1"/>
</dbReference>
<keyword evidence="2" id="KW-1185">Reference proteome</keyword>
<name>A0ABR2L2Y7_9EUKA</name>
<accession>A0ABR2L2Y7</accession>
<dbReference type="Proteomes" id="UP001470230">
    <property type="component" value="Unassembled WGS sequence"/>
</dbReference>
<evidence type="ECO:0000313" key="2">
    <source>
        <dbReference type="Proteomes" id="UP001470230"/>
    </source>
</evidence>
<sequence>MKDMTREIIIDTGNIVSVIARNFHLIDKSKIKMISMPLFHSIISNDHLKIETEGWLFDTITEYFEGKENENEDDLSDLTSFLEEVKMNRLSDGKFKELLLRIEAGRMTESLWRKICNRICREEEENDEEVRQRYTEETFKQPSASARVFSFSDRNGIIKFLTKESGGNVHENGIVSVTPSSECSVFCRAKNVVDFDDLDSRLVTNDEENSWLKYDFKNRKVRPTHYSIRSKPDRPGSAHPMNWVIEGSNSDNDEDWTVIDRRNLRK</sequence>
<proteinExistence type="predicted"/>
<reference evidence="1 2" key="1">
    <citation type="submission" date="2024-04" db="EMBL/GenBank/DDBJ databases">
        <title>Tritrichomonas musculus Genome.</title>
        <authorList>
            <person name="Alves-Ferreira E."/>
            <person name="Grigg M."/>
            <person name="Lorenzi H."/>
            <person name="Galac M."/>
        </authorList>
    </citation>
    <scope>NUCLEOTIDE SEQUENCE [LARGE SCALE GENOMIC DNA]</scope>
    <source>
        <strain evidence="1 2">EAF2021</strain>
    </source>
</reference>
<comment type="caution">
    <text evidence="1">The sequence shown here is derived from an EMBL/GenBank/DDBJ whole genome shotgun (WGS) entry which is preliminary data.</text>
</comment>
<dbReference type="EMBL" id="JAPFFF010000002">
    <property type="protein sequence ID" value="KAK8897750.1"/>
    <property type="molecule type" value="Genomic_DNA"/>
</dbReference>